<dbReference type="STRING" id="1423790.BN53_05175"/>
<evidence type="ECO:0000313" key="3">
    <source>
        <dbReference type="EMBL" id="CCI85480.1"/>
    </source>
</evidence>
<dbReference type="InterPro" id="IPR008270">
    <property type="entry name" value="Glyco_hydro_25_AS"/>
</dbReference>
<dbReference type="InterPro" id="IPR002053">
    <property type="entry name" value="Glyco_hydro_25"/>
</dbReference>
<comment type="caution">
    <text evidence="3">The sequence shown here is derived from an EMBL/GenBank/DDBJ whole genome shotgun (WGS) entry which is preliminary data.</text>
</comment>
<dbReference type="Pfam" id="PF01183">
    <property type="entry name" value="Glyco_hydro_25"/>
    <property type="match status" value="1"/>
</dbReference>
<dbReference type="GO" id="GO:0016998">
    <property type="term" value="P:cell wall macromolecule catabolic process"/>
    <property type="evidence" value="ECO:0007669"/>
    <property type="project" value="InterPro"/>
</dbReference>
<evidence type="ECO:0000256" key="1">
    <source>
        <dbReference type="ARBA" id="ARBA00010646"/>
    </source>
</evidence>
<dbReference type="EC" id="3.2.1.17" evidence="2"/>
<sequence>MPREYGIDVAVYQPTNLGFYVSHGAKFVFVKATEGTNYINPKAVAQIRSAHAKYFKKQ</sequence>
<dbReference type="PATRIC" id="fig|1423790.3.peg.1085"/>
<dbReference type="GO" id="GO:0003796">
    <property type="term" value="F:lysozyme activity"/>
    <property type="evidence" value="ECO:0007669"/>
    <property type="project" value="UniProtKB-EC"/>
</dbReference>
<dbReference type="PROSITE" id="PS00953">
    <property type="entry name" value="GLYCOSYL_HYDROL_F25_1"/>
    <property type="match status" value="1"/>
</dbReference>
<accession>I7JYE8</accession>
<comment type="catalytic activity">
    <reaction evidence="2">
        <text>Hydrolysis of (1-&gt;4)-beta-linkages between N-acetylmuramic acid and N-acetyl-D-glucosamine residues in a peptidoglycan and between N-acetyl-D-glucosamine residues in chitodextrins.</text>
        <dbReference type="EC" id="3.2.1.17"/>
    </reaction>
</comment>
<dbReference type="AlphaFoldDB" id="I7JYE8"/>
<dbReference type="SUPFAM" id="SSF51445">
    <property type="entry name" value="(Trans)glycosidases"/>
    <property type="match status" value="1"/>
</dbReference>
<dbReference type="PROSITE" id="PS51904">
    <property type="entry name" value="GLYCOSYL_HYDROL_F25_2"/>
    <property type="match status" value="1"/>
</dbReference>
<proteinExistence type="inferred from homology"/>
<protein>
    <recommendedName>
        <fullName evidence="2">Lysozyme</fullName>
        <ecNumber evidence="2">3.2.1.17</ecNumber>
    </recommendedName>
</protein>
<comment type="similarity">
    <text evidence="1 2">Belongs to the glycosyl hydrolase 25 family.</text>
</comment>
<dbReference type="RefSeq" id="WP_009560032.1">
    <property type="nucleotide sequence ID" value="NZ_AYZN01000021.1"/>
</dbReference>
<dbReference type="Gene3D" id="3.20.20.80">
    <property type="entry name" value="Glycosidases"/>
    <property type="match status" value="1"/>
</dbReference>
<dbReference type="Proteomes" id="UP000009311">
    <property type="component" value="Unassembled WGS sequence"/>
</dbReference>
<keyword evidence="4" id="KW-1185">Reference proteome</keyword>
<dbReference type="GO" id="GO:0009253">
    <property type="term" value="P:peptidoglycan catabolic process"/>
    <property type="evidence" value="ECO:0007669"/>
    <property type="project" value="InterPro"/>
</dbReference>
<evidence type="ECO:0000313" key="4">
    <source>
        <dbReference type="Proteomes" id="UP000009311"/>
    </source>
</evidence>
<reference evidence="3 4" key="1">
    <citation type="submission" date="2012-06" db="EMBL/GenBank/DDBJ databases">
        <title>Draft Genome Sequence of Lactobacillus pasteurii CRBIP 24.76T.</title>
        <authorList>
            <person name="Cousin S."/>
            <person name="Bouchier C."/>
            <person name="Loux V."/>
            <person name="Ma L."/>
            <person name="Creno S."/>
            <person name="Bizet C."/>
            <person name="Clermont D."/>
        </authorList>
    </citation>
    <scope>NUCLEOTIDE SEQUENCE [LARGE SCALE GENOMIC DNA]</scope>
    <source>
        <strain evidence="4">CRBIP 24.76T</strain>
    </source>
</reference>
<keyword evidence="2" id="KW-0326">Glycosidase</keyword>
<dbReference type="EMBL" id="CAKD01000022">
    <property type="protein sequence ID" value="CCI85480.1"/>
    <property type="molecule type" value="Genomic_DNA"/>
</dbReference>
<gene>
    <name evidence="3" type="ORF">BN53_05175</name>
</gene>
<keyword evidence="2" id="KW-0378">Hydrolase</keyword>
<evidence type="ECO:0000256" key="2">
    <source>
        <dbReference type="RuleBase" id="RU361176"/>
    </source>
</evidence>
<organism evidence="3 4">
    <name type="scientific">Lactobacillus pasteurii DSM 23907 = CRBIP 24.76</name>
    <dbReference type="NCBI Taxonomy" id="1423790"/>
    <lineage>
        <taxon>Bacteria</taxon>
        <taxon>Bacillati</taxon>
        <taxon>Bacillota</taxon>
        <taxon>Bacilli</taxon>
        <taxon>Lactobacillales</taxon>
        <taxon>Lactobacillaceae</taxon>
        <taxon>Lactobacillus</taxon>
    </lineage>
</organism>
<name>I7JYE8_9LACO</name>
<dbReference type="InterPro" id="IPR017853">
    <property type="entry name" value="GH"/>
</dbReference>